<keyword evidence="2" id="KW-0472">Membrane</keyword>
<proteinExistence type="predicted"/>
<sequence>MPAYVSRPQRLPYSPKALLHLPYRLFNPPPAPCKTKTWQMSPDYKVELDDVLDNRHLSPMALKDFEEFLLFTEFSAENLYFLMWLKEYKRKYQDLGVSKTAAGDLAVQFSRALATFFDPTSNLALNLPADITSSIIAISKESSHPPPVVFDQVVLQVKGMLRDSLMRFVRLCYGNAGTNRSWFSAWLGISLVVLGLIPTIASIVTGTSRWIRLSGFLLFWCGSAATIAATHGLCLILYSFGDGRQLHPYELAAPRLPTTILLGDPPEDEERKIAFTSSVSDHDSMSGLLTASFIAPPAYTEVASPMGGAFKFDFDALPPTPKSAASQTDPNSSRDSLVSSSPTFGSITRVLNPLIRRSHWEVAIKSLTLGLLFAIIFSAVCVVLPFRRTH</sequence>
<evidence type="ECO:0000256" key="2">
    <source>
        <dbReference type="SAM" id="Phobius"/>
    </source>
</evidence>
<feature type="transmembrane region" description="Helical" evidence="2">
    <location>
        <begin position="216"/>
        <end position="240"/>
    </location>
</feature>
<evidence type="ECO:0000313" key="4">
    <source>
        <dbReference type="EMBL" id="KIO29187.1"/>
    </source>
</evidence>
<protein>
    <recommendedName>
        <fullName evidence="3">RGS domain-containing protein</fullName>
    </recommendedName>
</protein>
<keyword evidence="2" id="KW-1133">Transmembrane helix</keyword>
<dbReference type="SUPFAM" id="SSF48097">
    <property type="entry name" value="Regulator of G-protein signaling, RGS"/>
    <property type="match status" value="1"/>
</dbReference>
<dbReference type="Proteomes" id="UP000054248">
    <property type="component" value="Unassembled WGS sequence"/>
</dbReference>
<feature type="transmembrane region" description="Helical" evidence="2">
    <location>
        <begin position="362"/>
        <end position="386"/>
    </location>
</feature>
<organism evidence="4 5">
    <name type="scientific">Tulasnella calospora MUT 4182</name>
    <dbReference type="NCBI Taxonomy" id="1051891"/>
    <lineage>
        <taxon>Eukaryota</taxon>
        <taxon>Fungi</taxon>
        <taxon>Dikarya</taxon>
        <taxon>Basidiomycota</taxon>
        <taxon>Agaricomycotina</taxon>
        <taxon>Agaricomycetes</taxon>
        <taxon>Cantharellales</taxon>
        <taxon>Tulasnellaceae</taxon>
        <taxon>Tulasnella</taxon>
    </lineage>
</organism>
<dbReference type="InterPro" id="IPR036305">
    <property type="entry name" value="RGS_sf"/>
</dbReference>
<dbReference type="Pfam" id="PF00615">
    <property type="entry name" value="RGS"/>
    <property type="match status" value="1"/>
</dbReference>
<dbReference type="Gene3D" id="1.10.167.10">
    <property type="entry name" value="Regulator of G-protein Signalling 4, domain 2"/>
    <property type="match status" value="1"/>
</dbReference>
<feature type="transmembrane region" description="Helical" evidence="2">
    <location>
        <begin position="182"/>
        <end position="204"/>
    </location>
</feature>
<evidence type="ECO:0000313" key="5">
    <source>
        <dbReference type="Proteomes" id="UP000054248"/>
    </source>
</evidence>
<name>A0A0C3M6B4_9AGAM</name>
<dbReference type="OrthoDB" id="3232309at2759"/>
<feature type="region of interest" description="Disordered" evidence="1">
    <location>
        <begin position="321"/>
        <end position="341"/>
    </location>
</feature>
<keyword evidence="5" id="KW-1185">Reference proteome</keyword>
<feature type="compositionally biased region" description="Polar residues" evidence="1">
    <location>
        <begin position="323"/>
        <end position="341"/>
    </location>
</feature>
<keyword evidence="2" id="KW-0812">Transmembrane</keyword>
<evidence type="ECO:0000256" key="1">
    <source>
        <dbReference type="SAM" id="MobiDB-lite"/>
    </source>
</evidence>
<gene>
    <name evidence="4" type="ORF">M407DRAFT_228557</name>
</gene>
<evidence type="ECO:0000259" key="3">
    <source>
        <dbReference type="SMART" id="SM00315"/>
    </source>
</evidence>
<dbReference type="AlphaFoldDB" id="A0A0C3M6B4"/>
<dbReference type="InterPro" id="IPR016137">
    <property type="entry name" value="RGS"/>
</dbReference>
<dbReference type="EMBL" id="KN822986">
    <property type="protein sequence ID" value="KIO29187.1"/>
    <property type="molecule type" value="Genomic_DNA"/>
</dbReference>
<dbReference type="STRING" id="1051891.A0A0C3M6B4"/>
<dbReference type="SMART" id="SM00315">
    <property type="entry name" value="RGS"/>
    <property type="match status" value="1"/>
</dbReference>
<dbReference type="PANTHER" id="PTHR39466">
    <property type="entry name" value="RGS DOMAIN-CONTAINING PROTEIN"/>
    <property type="match status" value="1"/>
</dbReference>
<reference evidence="5" key="2">
    <citation type="submission" date="2015-01" db="EMBL/GenBank/DDBJ databases">
        <title>Evolutionary Origins and Diversification of the Mycorrhizal Mutualists.</title>
        <authorList>
            <consortium name="DOE Joint Genome Institute"/>
            <consortium name="Mycorrhizal Genomics Consortium"/>
            <person name="Kohler A."/>
            <person name="Kuo A."/>
            <person name="Nagy L.G."/>
            <person name="Floudas D."/>
            <person name="Copeland A."/>
            <person name="Barry K.W."/>
            <person name="Cichocki N."/>
            <person name="Veneault-Fourrey C."/>
            <person name="LaButti K."/>
            <person name="Lindquist E.A."/>
            <person name="Lipzen A."/>
            <person name="Lundell T."/>
            <person name="Morin E."/>
            <person name="Murat C."/>
            <person name="Riley R."/>
            <person name="Ohm R."/>
            <person name="Sun H."/>
            <person name="Tunlid A."/>
            <person name="Henrissat B."/>
            <person name="Grigoriev I.V."/>
            <person name="Hibbett D.S."/>
            <person name="Martin F."/>
        </authorList>
    </citation>
    <scope>NUCLEOTIDE SEQUENCE [LARGE SCALE GENOMIC DNA]</scope>
    <source>
        <strain evidence="5">MUT 4182</strain>
    </source>
</reference>
<dbReference type="PANTHER" id="PTHR39466:SF1">
    <property type="entry name" value="RGS DOMAIN-CONTAINING PROTEIN"/>
    <property type="match status" value="1"/>
</dbReference>
<dbReference type="InterPro" id="IPR044926">
    <property type="entry name" value="RGS_subdomain_2"/>
</dbReference>
<reference evidence="4 5" key="1">
    <citation type="submission" date="2014-04" db="EMBL/GenBank/DDBJ databases">
        <authorList>
            <consortium name="DOE Joint Genome Institute"/>
            <person name="Kuo A."/>
            <person name="Girlanda M."/>
            <person name="Perotto S."/>
            <person name="Kohler A."/>
            <person name="Nagy L.G."/>
            <person name="Floudas D."/>
            <person name="Copeland A."/>
            <person name="Barry K.W."/>
            <person name="Cichocki N."/>
            <person name="Veneault-Fourrey C."/>
            <person name="LaButti K."/>
            <person name="Lindquist E.A."/>
            <person name="Lipzen A."/>
            <person name="Lundell T."/>
            <person name="Morin E."/>
            <person name="Murat C."/>
            <person name="Sun H."/>
            <person name="Tunlid A."/>
            <person name="Henrissat B."/>
            <person name="Grigoriev I.V."/>
            <person name="Hibbett D.S."/>
            <person name="Martin F."/>
            <person name="Nordberg H.P."/>
            <person name="Cantor M.N."/>
            <person name="Hua S.X."/>
        </authorList>
    </citation>
    <scope>NUCLEOTIDE SEQUENCE [LARGE SCALE GENOMIC DNA]</scope>
    <source>
        <strain evidence="4 5">MUT 4182</strain>
    </source>
</reference>
<feature type="domain" description="RGS" evidence="3">
    <location>
        <begin position="47"/>
        <end position="178"/>
    </location>
</feature>
<dbReference type="HOGENOM" id="CLU_008678_1_0_1"/>
<accession>A0A0C3M6B4</accession>